<feature type="domain" description="Ubiquitin-like" evidence="7">
    <location>
        <begin position="35"/>
        <end position="111"/>
    </location>
</feature>
<keyword evidence="6" id="KW-0067">ATP-binding</keyword>
<keyword evidence="10" id="KW-1185">Reference proteome</keyword>
<sequence>MASTGIAVSPSNDALDLAVVQLDGDQSSYHTPEVILLYLAVPGLPLARMQVLESDSVATVKLRIQNSKGFVARNQRLVFEGRELSRNDCRIRDYGVRYGSVLHLVIRLSDPRRTVVRTVYGRKFKFQVDQGRNVIYMKQEISKNFEFSNDIGESMTMVNGENYFESTLISNICENNGSDIDLFASKLEKFSEKEIDKCFEKLSIAPDIENRLQSDDARKKYPLVEPVLVNPSVTLTPAIVGMIQATLAGLEKKHTPVMSSEGTGGVYFMLDSLGQEFVAVFKPVNEEPMAKENPNGYPFSNDGEGLKRGTRVGEGAFREVAAYILDHPISGYRANDEHGFAGVPPTILIRCFHGSTDQSIYDCIEKEPQIGSLQMFMKNFGSCEEIGPGVFPVQEVHKIAVLDMRLANADRHGGNILIHKDENGQIMLIPIDHGYCLPESFEDCTFDWLYWPQARQPFNVETLNYIKSLDEEEDIKLLKLHGCKPSSKCVRVLRVSTMILKKGVARGLTPYEIGNMLCRENITTKSKIEEMVEEAETVALLGTSEEAFIEAISRIMDRRLNELFN</sequence>
<evidence type="ECO:0000256" key="2">
    <source>
        <dbReference type="ARBA" id="ARBA00012169"/>
    </source>
</evidence>
<dbReference type="AlphaFoldDB" id="A0A6G1DYW1"/>
<evidence type="ECO:0000256" key="3">
    <source>
        <dbReference type="ARBA" id="ARBA00022679"/>
    </source>
</evidence>
<organism evidence="9 10">
    <name type="scientific">Oryza meyeriana var. granulata</name>
    <dbReference type="NCBI Taxonomy" id="110450"/>
    <lineage>
        <taxon>Eukaryota</taxon>
        <taxon>Viridiplantae</taxon>
        <taxon>Streptophyta</taxon>
        <taxon>Embryophyta</taxon>
        <taxon>Tracheophyta</taxon>
        <taxon>Spermatophyta</taxon>
        <taxon>Magnoliopsida</taxon>
        <taxon>Liliopsida</taxon>
        <taxon>Poales</taxon>
        <taxon>Poaceae</taxon>
        <taxon>BOP clade</taxon>
        <taxon>Oryzoideae</taxon>
        <taxon>Oryzeae</taxon>
        <taxon>Oryzinae</taxon>
        <taxon>Oryza</taxon>
        <taxon>Oryza meyeriana</taxon>
    </lineage>
</organism>
<dbReference type="Pfam" id="PF00454">
    <property type="entry name" value="PI3_PI4_kinase"/>
    <property type="match status" value="1"/>
</dbReference>
<name>A0A6G1DYW1_9ORYZ</name>
<dbReference type="SUPFAM" id="SSF54236">
    <property type="entry name" value="Ubiquitin-like"/>
    <property type="match status" value="1"/>
</dbReference>
<keyword evidence="3" id="KW-0808">Transferase</keyword>
<evidence type="ECO:0000259" key="8">
    <source>
        <dbReference type="PROSITE" id="PS50290"/>
    </source>
</evidence>
<comment type="similarity">
    <text evidence="1">Belongs to the PI3/PI4-kinase family. Type II PI4K subfamily.</text>
</comment>
<keyword evidence="5" id="KW-0418">Kinase</keyword>
<accession>A0A6G1DYW1</accession>
<evidence type="ECO:0000256" key="5">
    <source>
        <dbReference type="ARBA" id="ARBA00022777"/>
    </source>
</evidence>
<evidence type="ECO:0000259" key="7">
    <source>
        <dbReference type="PROSITE" id="PS50053"/>
    </source>
</evidence>
<dbReference type="InterPro" id="IPR011009">
    <property type="entry name" value="Kinase-like_dom_sf"/>
</dbReference>
<evidence type="ECO:0000256" key="1">
    <source>
        <dbReference type="ARBA" id="ARBA00008941"/>
    </source>
</evidence>
<comment type="caution">
    <text evidence="9">The sequence shown here is derived from an EMBL/GenBank/DDBJ whole genome shotgun (WGS) entry which is preliminary data.</text>
</comment>
<gene>
    <name evidence="9" type="ORF">E2562_020923</name>
</gene>
<dbReference type="OrthoDB" id="5839at2759"/>
<dbReference type="GO" id="GO:0004430">
    <property type="term" value="F:1-phosphatidylinositol 4-kinase activity"/>
    <property type="evidence" value="ECO:0007669"/>
    <property type="project" value="UniProtKB-EC"/>
</dbReference>
<dbReference type="InterPro" id="IPR029071">
    <property type="entry name" value="Ubiquitin-like_domsf"/>
</dbReference>
<proteinExistence type="inferred from homology"/>
<dbReference type="InterPro" id="IPR044571">
    <property type="entry name" value="P4KG1-8"/>
</dbReference>
<evidence type="ECO:0000313" key="10">
    <source>
        <dbReference type="Proteomes" id="UP000479710"/>
    </source>
</evidence>
<dbReference type="PANTHER" id="PTHR45800">
    <property type="entry name" value="PHOSPHATIDYLINOSITOL 4-KINASE GAMMA"/>
    <property type="match status" value="1"/>
</dbReference>
<dbReference type="Pfam" id="PF00240">
    <property type="entry name" value="ubiquitin"/>
    <property type="match status" value="1"/>
</dbReference>
<dbReference type="SUPFAM" id="SSF56112">
    <property type="entry name" value="Protein kinase-like (PK-like)"/>
    <property type="match status" value="1"/>
</dbReference>
<keyword evidence="4" id="KW-0547">Nucleotide-binding</keyword>
<dbReference type="GO" id="GO:0005524">
    <property type="term" value="F:ATP binding"/>
    <property type="evidence" value="ECO:0007669"/>
    <property type="project" value="UniProtKB-KW"/>
</dbReference>
<dbReference type="SMART" id="SM00213">
    <property type="entry name" value="UBQ"/>
    <property type="match status" value="1"/>
</dbReference>
<dbReference type="PANTHER" id="PTHR45800:SF44">
    <property type="entry name" value="1-PHOSPHATIDYLINOSITOL 4-KINASE"/>
    <property type="match status" value="1"/>
</dbReference>
<reference evidence="9 10" key="1">
    <citation type="submission" date="2019-11" db="EMBL/GenBank/DDBJ databases">
        <title>Whole genome sequence of Oryza granulata.</title>
        <authorList>
            <person name="Li W."/>
        </authorList>
    </citation>
    <scope>NUCLEOTIDE SEQUENCE [LARGE SCALE GENOMIC DNA]</scope>
    <source>
        <strain evidence="10">cv. Menghai</strain>
        <tissue evidence="9">Leaf</tissue>
    </source>
</reference>
<dbReference type="Proteomes" id="UP000479710">
    <property type="component" value="Unassembled WGS sequence"/>
</dbReference>
<dbReference type="EMBL" id="SPHZ02000005">
    <property type="protein sequence ID" value="KAF0917546.1"/>
    <property type="molecule type" value="Genomic_DNA"/>
</dbReference>
<dbReference type="PROSITE" id="PS50290">
    <property type="entry name" value="PI3_4_KINASE_3"/>
    <property type="match status" value="1"/>
</dbReference>
<evidence type="ECO:0000313" key="9">
    <source>
        <dbReference type="EMBL" id="KAF0917546.1"/>
    </source>
</evidence>
<dbReference type="EC" id="2.7.1.67" evidence="2"/>
<dbReference type="Gene3D" id="3.10.20.90">
    <property type="entry name" value="Phosphatidylinositol 3-kinase Catalytic Subunit, Chain A, domain 1"/>
    <property type="match status" value="1"/>
</dbReference>
<dbReference type="InterPro" id="IPR000403">
    <property type="entry name" value="PI3/4_kinase_cat_dom"/>
</dbReference>
<dbReference type="PROSITE" id="PS50053">
    <property type="entry name" value="UBIQUITIN_2"/>
    <property type="match status" value="1"/>
</dbReference>
<dbReference type="InterPro" id="IPR000626">
    <property type="entry name" value="Ubiquitin-like_dom"/>
</dbReference>
<evidence type="ECO:0000256" key="6">
    <source>
        <dbReference type="ARBA" id="ARBA00022840"/>
    </source>
</evidence>
<feature type="domain" description="PI3K/PI4K catalytic" evidence="8">
    <location>
        <begin position="253"/>
        <end position="547"/>
    </location>
</feature>
<protein>
    <recommendedName>
        <fullName evidence="2">1-phosphatidylinositol 4-kinase</fullName>
        <ecNumber evidence="2">2.7.1.67</ecNumber>
    </recommendedName>
</protein>
<evidence type="ECO:0000256" key="4">
    <source>
        <dbReference type="ARBA" id="ARBA00022741"/>
    </source>
</evidence>